<evidence type="ECO:0000256" key="1">
    <source>
        <dbReference type="SAM" id="MobiDB-lite"/>
    </source>
</evidence>
<evidence type="ECO:0008006" key="4">
    <source>
        <dbReference type="Google" id="ProtNLM"/>
    </source>
</evidence>
<evidence type="ECO:0000313" key="2">
    <source>
        <dbReference type="EMBL" id="ACZ42941.1"/>
    </source>
</evidence>
<name>D1CGS0_THET1</name>
<dbReference type="InterPro" id="IPR008979">
    <property type="entry name" value="Galactose-bd-like_sf"/>
</dbReference>
<dbReference type="STRING" id="525904.Tter_2037"/>
<dbReference type="eggNOG" id="COG2878">
    <property type="taxonomic scope" value="Bacteria"/>
</dbReference>
<reference evidence="3" key="1">
    <citation type="journal article" date="2010" name="Stand. Genomic Sci.">
        <title>Complete genome sequence of 'Thermobaculum terrenum' type strain (YNP1).</title>
        <authorList>
            <person name="Kiss H."/>
            <person name="Cleland D."/>
            <person name="Lapidus A."/>
            <person name="Lucas S."/>
            <person name="Glavina Del Rio T."/>
            <person name="Nolan M."/>
            <person name="Tice H."/>
            <person name="Han C."/>
            <person name="Goodwin L."/>
            <person name="Pitluck S."/>
            <person name="Liolios K."/>
            <person name="Ivanova N."/>
            <person name="Mavromatis K."/>
            <person name="Ovchinnikova G."/>
            <person name="Pati A."/>
            <person name="Chen A."/>
            <person name="Palaniappan K."/>
            <person name="Land M."/>
            <person name="Hauser L."/>
            <person name="Chang Y."/>
            <person name="Jeffries C."/>
            <person name="Lu M."/>
            <person name="Brettin T."/>
            <person name="Detter J."/>
            <person name="Goker M."/>
            <person name="Tindall B."/>
            <person name="Beck B."/>
            <person name="McDermott T."/>
            <person name="Woyke T."/>
            <person name="Bristow J."/>
            <person name="Eisen J."/>
            <person name="Markowitz V."/>
            <person name="Hugenholtz P."/>
            <person name="Kyrpides N."/>
            <person name="Klenk H."/>
            <person name="Cheng J."/>
        </authorList>
    </citation>
    <scope>NUCLEOTIDE SEQUENCE [LARGE SCALE GENOMIC DNA]</scope>
    <source>
        <strain evidence="3">ATCC BAA-798 / YNP1</strain>
    </source>
</reference>
<evidence type="ECO:0000313" key="3">
    <source>
        <dbReference type="Proteomes" id="UP000000323"/>
    </source>
</evidence>
<dbReference type="RefSeq" id="WP_012875972.1">
    <property type="nucleotide sequence ID" value="NC_013526.1"/>
</dbReference>
<keyword evidence="3" id="KW-1185">Reference proteome</keyword>
<dbReference type="InterPro" id="IPR029062">
    <property type="entry name" value="Class_I_gatase-like"/>
</dbReference>
<dbReference type="Gene3D" id="3.40.50.880">
    <property type="match status" value="1"/>
</dbReference>
<dbReference type="PANTHER" id="PTHR36848">
    <property type="entry name" value="DNA-BINDING PROTEIN (PUTATIVE SECRETED PROTEIN)-RELATED"/>
    <property type="match status" value="1"/>
</dbReference>
<dbReference type="SUPFAM" id="SSF49785">
    <property type="entry name" value="Galactose-binding domain-like"/>
    <property type="match status" value="2"/>
</dbReference>
<accession>D1CGS0</accession>
<dbReference type="Proteomes" id="UP000000323">
    <property type="component" value="Chromosome 2"/>
</dbReference>
<dbReference type="OrthoDB" id="9761519at2"/>
<gene>
    <name evidence="2" type="ordered locus">Tter_2037</name>
</gene>
<feature type="region of interest" description="Disordered" evidence="1">
    <location>
        <begin position="793"/>
        <end position="812"/>
    </location>
</feature>
<dbReference type="InterPro" id="IPR053161">
    <property type="entry name" value="Ulvan_degrading_GH"/>
</dbReference>
<dbReference type="KEGG" id="ttr:Tter_2037"/>
<dbReference type="Gene3D" id="2.60.120.260">
    <property type="entry name" value="Galactose-binding domain-like"/>
    <property type="match status" value="2"/>
</dbReference>
<sequence>MSLLRERFERPPKAFSPVPIWWWSGDRLERERLRWQLERFAEGGVHNLVVLNLAPTSPMYGSDADDPPFLSDAWWEIFRGVCEDAKELEIYLWFYDQLGFSGANVQGEIVKANPGYAGRSLERLQVEAEDEAELVVPGGGTPVGAAAIPIDDSGRPVGPPQPLELEGRRLRWRGNSRHRVMLFYSVERGFDYFNPEACSRLLDTVHGEFERRLGEFFGSVIVGSFQDELPSMPTWSEDFPGLFRQARGYDLVPRLAALWEDYGEEAKKVRRDYHLTRAELAERAFFRPLFEWHESRGLICGFDQQHPARAGYPLQSMSLYADYQRTHRWYGAPGSDHHGETKIHSSLAHLYGRPRVWLEAFHSSGWGGTLEETFDWLLNWIRDGATLYDPHAVYYSTHGGWWEWAPPATDWRQPYWRHYKGFAEAVARLCAVLSMGDHVCDVGLLFPASTVQANLGLGGALEDGEVAHDLYLQLVGKKHWYKMEPGLFDRMCLDYDVLDEESIARGEVREGRLRIGNESYSRLVLPNCTSLPEPVARKLLEFVEGGGELIALGRPPSLGAGMEDEDAVVRRLGEACVRASGPEELERLLMEGQPLVKAPVATLVRRYQDKTVVYVPAAWPRATRMRSEEDEDGWSWLQVDYTFDSARYAREMEVWVRGASGRAQAWDPYSGERREVETWESDGGCWARLRFAGSPAMLLVWGEEDPALPEAGGTEAELLELGDTWEVELVRTLDNRWGDFDMPPGKEVPLQRWSLLHRAEAPGEDGLELRWQAREVPTDGWREVHASFGPRVLWTGPSNPEDLPSPGSGDDGLWREAEYSLSRGIHKDPVHVPTLGPKGHVPEEFLDFGSVRAGQAVQLRTVLRARSALRTYLAVGAAAAKRAWLNGEEVHMEDPGYLAFGAVHLREGDNLLEIRLEAEEDVRLRAHFACVRDPQRYRRPEWMRLEGEVQKDSLIVFSKAVHAPDRIERAVLQVASVDPCRVRVNGHEVGRHGGFDPYFESDSARIRPYDLRRWLRPGENQIEIVVIDLRSRGVLLVDGLIEGGGERVEVLSDTSWLATRDGIPAQVVLRRTQWGDPGWTHLWRRPHPLKHSSWLENRIPGDDVEDLPPGLPGSGGRVEWLRFPLPPGARSMRLSLHGDARVFVDGQEVQPAHQGEGGSTLLEVELPRPEAVGRWCAVRVVTEQGHNGGAILDGPITFVEGPGRMRLGDWESEGLVGWSGGVTYRQTFSYGGQLGRVLLDLGRVRGTAEVKLNGAVIGARVWSPYRYELGDALVEGDNTLEITVYNTLAPYLDEFSPTHYVFPRQRVSGLFGPVRLLRG</sequence>
<dbReference type="PANTHER" id="PTHR36848:SF2">
    <property type="entry name" value="SECRETED PROTEIN"/>
    <property type="match status" value="1"/>
</dbReference>
<protein>
    <recommendedName>
        <fullName evidence="4">Glycoside hydrolase family 2 sugar binding protein</fullName>
    </recommendedName>
</protein>
<organism evidence="2 3">
    <name type="scientific">Thermobaculum terrenum (strain ATCC BAA-798 / CCMEE 7001 / YNP1)</name>
    <dbReference type="NCBI Taxonomy" id="525904"/>
    <lineage>
        <taxon>Bacteria</taxon>
        <taxon>Bacillati</taxon>
        <taxon>Chloroflexota</taxon>
        <taxon>Chloroflexia</taxon>
        <taxon>Candidatus Thermobaculales</taxon>
        <taxon>Candidatus Thermobaculaceae</taxon>
        <taxon>Thermobaculum</taxon>
    </lineage>
</organism>
<dbReference type="EMBL" id="CP001826">
    <property type="protein sequence ID" value="ACZ42941.1"/>
    <property type="molecule type" value="Genomic_DNA"/>
</dbReference>
<dbReference type="HOGENOM" id="CLU_260005_0_0_0"/>
<proteinExistence type="predicted"/>